<dbReference type="NCBIfam" id="TIGR04186">
    <property type="entry name" value="GRASP_targ"/>
    <property type="match status" value="1"/>
</dbReference>
<keyword evidence="3" id="KW-1185">Reference proteome</keyword>
<feature type="region of interest" description="Disordered" evidence="1">
    <location>
        <begin position="74"/>
        <end position="94"/>
    </location>
</feature>
<dbReference type="AlphaFoldDB" id="A0A4Q9HX38"/>
<dbReference type="EMBL" id="SIXH01000064">
    <property type="protein sequence ID" value="TBO59804.1"/>
    <property type="molecule type" value="Genomic_DNA"/>
</dbReference>
<gene>
    <name evidence="2" type="primary">tgmA</name>
    <name evidence="2" type="ORF">EYS09_10120</name>
</gene>
<proteinExistence type="predicted"/>
<accession>A0A4Q9HX38</accession>
<reference evidence="2 3" key="1">
    <citation type="submission" date="2019-02" db="EMBL/GenBank/DDBJ databases">
        <title>Draft Genome Sequence of Streptomyces sp. AM-2504, identified by 16S rRNA comparative analysis as a Streptomyces Kasugaensis strain.</title>
        <authorList>
            <person name="Napolioni V."/>
            <person name="Giuliodori A.M."/>
            <person name="Spurio R."/>
            <person name="Fabbretti A."/>
        </authorList>
    </citation>
    <scope>NUCLEOTIDE SEQUENCE [LARGE SCALE GENOMIC DNA]</scope>
    <source>
        <strain evidence="2 3">AM-2504</strain>
    </source>
</reference>
<dbReference type="Proteomes" id="UP000292452">
    <property type="component" value="Unassembled WGS sequence"/>
</dbReference>
<dbReference type="InterPro" id="IPR026496">
    <property type="entry name" value="GRASP_targ"/>
</dbReference>
<name>A0A4Q9HX38_STRKA</name>
<dbReference type="RefSeq" id="WP_131122974.1">
    <property type="nucleotide sequence ID" value="NZ_SIXH01000064.1"/>
</dbReference>
<evidence type="ECO:0000313" key="3">
    <source>
        <dbReference type="Proteomes" id="UP000292452"/>
    </source>
</evidence>
<organism evidence="2 3">
    <name type="scientific">Streptomyces kasugaensis</name>
    <dbReference type="NCBI Taxonomy" id="1946"/>
    <lineage>
        <taxon>Bacteria</taxon>
        <taxon>Bacillati</taxon>
        <taxon>Actinomycetota</taxon>
        <taxon>Actinomycetes</taxon>
        <taxon>Kitasatosporales</taxon>
        <taxon>Streptomycetaceae</taxon>
        <taxon>Streptomyces</taxon>
    </lineage>
</organism>
<evidence type="ECO:0000256" key="1">
    <source>
        <dbReference type="SAM" id="MobiDB-lite"/>
    </source>
</evidence>
<feature type="region of interest" description="Disordered" evidence="1">
    <location>
        <begin position="1"/>
        <end position="23"/>
    </location>
</feature>
<protein>
    <submittedName>
        <fullName evidence="2">Putative ATP-grasp-modified RiPP</fullName>
    </submittedName>
</protein>
<comment type="caution">
    <text evidence="2">The sequence shown here is derived from an EMBL/GenBank/DDBJ whole genome shotgun (WGS) entry which is preliminary data.</text>
</comment>
<sequence length="94" mass="9918">MSVLTDRLPTRNRAINPEPAGPLATRPFGLDALANVAPVAIPSQTFTVDPASQLSVIDGEVCLDTPAHMKNTICNTESDGRDSIGGVDEDQNDD</sequence>
<evidence type="ECO:0000313" key="2">
    <source>
        <dbReference type="EMBL" id="TBO59804.1"/>
    </source>
</evidence>